<dbReference type="GO" id="GO:0005886">
    <property type="term" value="C:plasma membrane"/>
    <property type="evidence" value="ECO:0007669"/>
    <property type="project" value="UniProtKB-SubCell"/>
</dbReference>
<feature type="domain" description="EamA" evidence="6">
    <location>
        <begin position="2"/>
        <end position="143"/>
    </location>
</feature>
<evidence type="ECO:0000256" key="5">
    <source>
        <dbReference type="ARBA" id="ARBA00023136"/>
    </source>
</evidence>
<dbReference type="PANTHER" id="PTHR42920:SF5">
    <property type="entry name" value="EAMA DOMAIN-CONTAINING PROTEIN"/>
    <property type="match status" value="1"/>
</dbReference>
<evidence type="ECO:0000256" key="2">
    <source>
        <dbReference type="ARBA" id="ARBA00022475"/>
    </source>
</evidence>
<dbReference type="Gene3D" id="1.10.3730.20">
    <property type="match status" value="1"/>
</dbReference>
<dbReference type="InterPro" id="IPR051258">
    <property type="entry name" value="Diverse_Substrate_Transporter"/>
</dbReference>
<keyword evidence="2" id="KW-1003">Cell membrane</keyword>
<evidence type="ECO:0000256" key="1">
    <source>
        <dbReference type="ARBA" id="ARBA00004651"/>
    </source>
</evidence>
<dbReference type="InterPro" id="IPR000620">
    <property type="entry name" value="EamA_dom"/>
</dbReference>
<gene>
    <name evidence="7" type="ORF">LGLO00237_LOCUS5995</name>
</gene>
<accession>A0A7S3YJ26</accession>
<evidence type="ECO:0000256" key="3">
    <source>
        <dbReference type="ARBA" id="ARBA00022692"/>
    </source>
</evidence>
<sequence>MGDLVCLLQPLCFGMSYIRIEDRIKEFPEESNEIAAFQVHTTAVASLIWVAINYLTHNAAPIDPAEISDPYTIAALLHTGLFSTALTVYLTNTALKDVPAAESSVIVGTEPLWASIFAAILLNEQMTRVDVLGGMLILAGCFLGVSTPSSGDSGGET</sequence>
<dbReference type="AlphaFoldDB" id="A0A7S3YJ26"/>
<dbReference type="InterPro" id="IPR037185">
    <property type="entry name" value="EmrE-like"/>
</dbReference>
<evidence type="ECO:0000256" key="4">
    <source>
        <dbReference type="ARBA" id="ARBA00022989"/>
    </source>
</evidence>
<dbReference type="EMBL" id="HBIV01008011">
    <property type="protein sequence ID" value="CAE0653112.1"/>
    <property type="molecule type" value="Transcribed_RNA"/>
</dbReference>
<organism evidence="7">
    <name type="scientific">Lotharella globosa</name>
    <dbReference type="NCBI Taxonomy" id="91324"/>
    <lineage>
        <taxon>Eukaryota</taxon>
        <taxon>Sar</taxon>
        <taxon>Rhizaria</taxon>
        <taxon>Cercozoa</taxon>
        <taxon>Chlorarachniophyceae</taxon>
        <taxon>Lotharella</taxon>
    </lineage>
</organism>
<evidence type="ECO:0000259" key="6">
    <source>
        <dbReference type="Pfam" id="PF00892"/>
    </source>
</evidence>
<comment type="subcellular location">
    <subcellularLocation>
        <location evidence="1">Cell membrane</location>
        <topology evidence="1">Multi-pass membrane protein</topology>
    </subcellularLocation>
</comment>
<name>A0A7S3YJ26_9EUKA</name>
<dbReference type="SUPFAM" id="SSF103481">
    <property type="entry name" value="Multidrug resistance efflux transporter EmrE"/>
    <property type="match status" value="1"/>
</dbReference>
<proteinExistence type="predicted"/>
<keyword evidence="3" id="KW-0812">Transmembrane</keyword>
<evidence type="ECO:0000313" key="7">
    <source>
        <dbReference type="EMBL" id="CAE0653112.1"/>
    </source>
</evidence>
<reference evidence="7" key="1">
    <citation type="submission" date="2021-01" db="EMBL/GenBank/DDBJ databases">
        <authorList>
            <person name="Corre E."/>
            <person name="Pelletier E."/>
            <person name="Niang G."/>
            <person name="Scheremetjew M."/>
            <person name="Finn R."/>
            <person name="Kale V."/>
            <person name="Holt S."/>
            <person name="Cochrane G."/>
            <person name="Meng A."/>
            <person name="Brown T."/>
            <person name="Cohen L."/>
        </authorList>
    </citation>
    <scope>NUCLEOTIDE SEQUENCE</scope>
    <source>
        <strain evidence="7">CCCM811</strain>
    </source>
</reference>
<keyword evidence="4" id="KW-1133">Transmembrane helix</keyword>
<dbReference type="Pfam" id="PF00892">
    <property type="entry name" value="EamA"/>
    <property type="match status" value="1"/>
</dbReference>
<dbReference type="PANTHER" id="PTHR42920">
    <property type="entry name" value="OS03G0707200 PROTEIN-RELATED"/>
    <property type="match status" value="1"/>
</dbReference>
<keyword evidence="5" id="KW-0472">Membrane</keyword>
<protein>
    <recommendedName>
        <fullName evidence="6">EamA domain-containing protein</fullName>
    </recommendedName>
</protein>